<keyword evidence="10 13" id="KW-0067">ATP-binding</keyword>
<evidence type="ECO:0000256" key="1">
    <source>
        <dbReference type="ARBA" id="ARBA00002274"/>
    </source>
</evidence>
<accession>A0A1G9TKK8</accession>
<dbReference type="EMBL" id="FNHQ01000007">
    <property type="protein sequence ID" value="SDM48271.1"/>
    <property type="molecule type" value="Genomic_DNA"/>
</dbReference>
<keyword evidence="15" id="KW-1185">Reference proteome</keyword>
<dbReference type="GO" id="GO:0009245">
    <property type="term" value="P:lipid A biosynthetic process"/>
    <property type="evidence" value="ECO:0007669"/>
    <property type="project" value="UniProtKB-UniRule"/>
</dbReference>
<dbReference type="STRING" id="349095.SAMN05660299_00976"/>
<dbReference type="HAMAP" id="MF_00409">
    <property type="entry name" value="LpxK"/>
    <property type="match status" value="1"/>
</dbReference>
<dbReference type="GO" id="GO:0005524">
    <property type="term" value="F:ATP binding"/>
    <property type="evidence" value="ECO:0007669"/>
    <property type="project" value="UniProtKB-UniRule"/>
</dbReference>
<dbReference type="GO" id="GO:0009244">
    <property type="term" value="P:lipopolysaccharide core region biosynthetic process"/>
    <property type="evidence" value="ECO:0007669"/>
    <property type="project" value="TreeGrafter"/>
</dbReference>
<organism evidence="14 15">
    <name type="scientific">Megasphaera paucivorans</name>
    <dbReference type="NCBI Taxonomy" id="349095"/>
    <lineage>
        <taxon>Bacteria</taxon>
        <taxon>Bacillati</taxon>
        <taxon>Bacillota</taxon>
        <taxon>Negativicutes</taxon>
        <taxon>Veillonellales</taxon>
        <taxon>Veillonellaceae</taxon>
        <taxon>Megasphaera</taxon>
    </lineage>
</organism>
<evidence type="ECO:0000256" key="9">
    <source>
        <dbReference type="ARBA" id="ARBA00022777"/>
    </source>
</evidence>
<dbReference type="InterPro" id="IPR027417">
    <property type="entry name" value="P-loop_NTPase"/>
</dbReference>
<dbReference type="Pfam" id="PF02606">
    <property type="entry name" value="LpxK"/>
    <property type="match status" value="1"/>
</dbReference>
<sequence length="379" mass="42157">MSFRSKTAAYFSFLMQNVPHTRMDRAVLAVLGGISKLYEKGVEIKYSAFAAGKRQQEKLPAVVIGLGNITIGGTGKTPTACMLARIIQEQGYRVALLNRGYRSQAEDQTAIMSDGTQLLLSAAEGGDEACLMARSLPGIPVLVGKERAVSGRIAIDRYGAEVLILDDAFQHWPLIRDLDIVLIDATNPFGNGYLLPRGILREPLEHLDRAGLFIITKTDQRDSDTIEHIYQTLRRYNHQAPIIEAVHQARWCVPFMSWSCARREDYKHYAHGGGRKGIAVSALGNPASFERTVKEFGYELVDTLRFDDHHQYTASDIEQMTLKAKSLGAILITTEKDAVKISEDYLNQYQSPLYVLGIEIEITKGQDLLYTILHNVLGG</sequence>
<protein>
    <recommendedName>
        <fullName evidence="4 13">Tetraacyldisaccharide 4'-kinase</fullName>
        <ecNumber evidence="3 13">2.7.1.130</ecNumber>
    </recommendedName>
    <alternativeName>
        <fullName evidence="12 13">Lipid A 4'-kinase</fullName>
    </alternativeName>
</protein>
<keyword evidence="6 13" id="KW-0441">Lipid A biosynthesis</keyword>
<evidence type="ECO:0000313" key="14">
    <source>
        <dbReference type="EMBL" id="SDM48271.1"/>
    </source>
</evidence>
<keyword evidence="7 13" id="KW-0808">Transferase</keyword>
<dbReference type="GO" id="GO:0009029">
    <property type="term" value="F:lipid-A 4'-kinase activity"/>
    <property type="evidence" value="ECO:0007669"/>
    <property type="project" value="UniProtKB-UniRule"/>
</dbReference>
<dbReference type="AlphaFoldDB" id="A0A1G9TKK8"/>
<evidence type="ECO:0000256" key="12">
    <source>
        <dbReference type="ARBA" id="ARBA00029757"/>
    </source>
</evidence>
<evidence type="ECO:0000256" key="11">
    <source>
        <dbReference type="ARBA" id="ARBA00023098"/>
    </source>
</evidence>
<comment type="similarity">
    <text evidence="13">Belongs to the LpxK family.</text>
</comment>
<dbReference type="Proteomes" id="UP000199309">
    <property type="component" value="Unassembled WGS sequence"/>
</dbReference>
<evidence type="ECO:0000256" key="10">
    <source>
        <dbReference type="ARBA" id="ARBA00022840"/>
    </source>
</evidence>
<dbReference type="Gene3D" id="3.40.50.300">
    <property type="entry name" value="P-loop containing nucleotide triphosphate hydrolases"/>
    <property type="match status" value="1"/>
</dbReference>
<dbReference type="GO" id="GO:0005886">
    <property type="term" value="C:plasma membrane"/>
    <property type="evidence" value="ECO:0007669"/>
    <property type="project" value="TreeGrafter"/>
</dbReference>
<dbReference type="RefSeq" id="WP_091648713.1">
    <property type="nucleotide sequence ID" value="NZ_FNHQ01000007.1"/>
</dbReference>
<dbReference type="SUPFAM" id="SSF52540">
    <property type="entry name" value="P-loop containing nucleoside triphosphate hydrolases"/>
    <property type="match status" value="1"/>
</dbReference>
<dbReference type="PANTHER" id="PTHR42724:SF1">
    <property type="entry name" value="TETRAACYLDISACCHARIDE 4'-KINASE, MITOCHONDRIAL-RELATED"/>
    <property type="match status" value="1"/>
</dbReference>
<gene>
    <name evidence="13" type="primary">lpxK</name>
    <name evidence="14" type="ORF">SAMN05660299_00976</name>
</gene>
<evidence type="ECO:0000256" key="6">
    <source>
        <dbReference type="ARBA" id="ARBA00022556"/>
    </source>
</evidence>
<dbReference type="InterPro" id="IPR003758">
    <property type="entry name" value="LpxK"/>
</dbReference>
<evidence type="ECO:0000256" key="8">
    <source>
        <dbReference type="ARBA" id="ARBA00022741"/>
    </source>
</evidence>
<evidence type="ECO:0000256" key="2">
    <source>
        <dbReference type="ARBA" id="ARBA00004870"/>
    </source>
</evidence>
<reference evidence="14 15" key="1">
    <citation type="submission" date="2016-10" db="EMBL/GenBank/DDBJ databases">
        <authorList>
            <person name="de Groot N.N."/>
        </authorList>
    </citation>
    <scope>NUCLEOTIDE SEQUENCE [LARGE SCALE GENOMIC DNA]</scope>
    <source>
        <strain evidence="14 15">DSM 16981</strain>
    </source>
</reference>
<evidence type="ECO:0000313" key="15">
    <source>
        <dbReference type="Proteomes" id="UP000199309"/>
    </source>
</evidence>
<comment type="function">
    <text evidence="1 13">Transfers the gamma-phosphate of ATP to the 4'-position of a tetraacyldisaccharide 1-phosphate intermediate (termed DS-1-P) to form tetraacyldisaccharide 1,4'-bis-phosphate (lipid IVA).</text>
</comment>
<evidence type="ECO:0000256" key="3">
    <source>
        <dbReference type="ARBA" id="ARBA00012071"/>
    </source>
</evidence>
<evidence type="ECO:0000256" key="5">
    <source>
        <dbReference type="ARBA" id="ARBA00022516"/>
    </source>
</evidence>
<keyword evidence="11 13" id="KW-0443">Lipid metabolism</keyword>
<feature type="binding site" evidence="13">
    <location>
        <begin position="70"/>
        <end position="77"/>
    </location>
    <ligand>
        <name>ATP</name>
        <dbReference type="ChEBI" id="CHEBI:30616"/>
    </ligand>
</feature>
<evidence type="ECO:0000256" key="4">
    <source>
        <dbReference type="ARBA" id="ARBA00016436"/>
    </source>
</evidence>
<comment type="catalytic activity">
    <reaction evidence="13">
        <text>a lipid A disaccharide + ATP = a lipid IVA + ADP + H(+)</text>
        <dbReference type="Rhea" id="RHEA:67840"/>
        <dbReference type="ChEBI" id="CHEBI:15378"/>
        <dbReference type="ChEBI" id="CHEBI:30616"/>
        <dbReference type="ChEBI" id="CHEBI:176343"/>
        <dbReference type="ChEBI" id="CHEBI:176425"/>
        <dbReference type="ChEBI" id="CHEBI:456216"/>
        <dbReference type="EC" id="2.7.1.130"/>
    </reaction>
</comment>
<keyword evidence="9 13" id="KW-0418">Kinase</keyword>
<keyword evidence="5 13" id="KW-0444">Lipid biosynthesis</keyword>
<dbReference type="EC" id="2.7.1.130" evidence="3 13"/>
<keyword evidence="8 13" id="KW-0547">Nucleotide-binding</keyword>
<dbReference type="UniPathway" id="UPA00359">
    <property type="reaction ID" value="UER00482"/>
</dbReference>
<evidence type="ECO:0000256" key="7">
    <source>
        <dbReference type="ARBA" id="ARBA00022679"/>
    </source>
</evidence>
<name>A0A1G9TKK8_9FIRM</name>
<evidence type="ECO:0000256" key="13">
    <source>
        <dbReference type="HAMAP-Rule" id="MF_00409"/>
    </source>
</evidence>
<comment type="pathway">
    <text evidence="2 13">Glycolipid biosynthesis; lipid IV(A) biosynthesis; lipid IV(A) from (3R)-3-hydroxytetradecanoyl-[acyl-carrier-protein] and UDP-N-acetyl-alpha-D-glucosamine: step 6/6.</text>
</comment>
<dbReference type="NCBIfam" id="TIGR00682">
    <property type="entry name" value="lpxK"/>
    <property type="match status" value="1"/>
</dbReference>
<dbReference type="OrthoDB" id="9789797at2"/>
<dbReference type="PANTHER" id="PTHR42724">
    <property type="entry name" value="TETRAACYLDISACCHARIDE 4'-KINASE"/>
    <property type="match status" value="1"/>
</dbReference>
<proteinExistence type="inferred from homology"/>